<protein>
    <submittedName>
        <fullName evidence="3">Uncharacterized protein</fullName>
    </submittedName>
</protein>
<evidence type="ECO:0000256" key="1">
    <source>
        <dbReference type="SAM" id="Phobius"/>
    </source>
</evidence>
<comment type="caution">
    <text evidence="3">The sequence shown here is derived from an EMBL/GenBank/DDBJ whole genome shotgun (WGS) entry which is preliminary data.</text>
</comment>
<gene>
    <name evidence="3" type="ORF">A2Z42_03560</name>
</gene>
<evidence type="ECO:0000313" key="4">
    <source>
        <dbReference type="Proteomes" id="UP000176645"/>
    </source>
</evidence>
<feature type="transmembrane region" description="Helical" evidence="1">
    <location>
        <begin position="49"/>
        <end position="70"/>
    </location>
</feature>
<evidence type="ECO:0000256" key="2">
    <source>
        <dbReference type="SAM" id="SignalP"/>
    </source>
</evidence>
<keyword evidence="2" id="KW-0732">Signal</keyword>
<keyword evidence="1" id="KW-0812">Transmembrane</keyword>
<name>A0A1G1WIR5_9BACT</name>
<dbReference type="AlphaFoldDB" id="A0A1G1WIR5"/>
<keyword evidence="1" id="KW-0472">Membrane</keyword>
<dbReference type="Proteomes" id="UP000176645">
    <property type="component" value="Unassembled WGS sequence"/>
</dbReference>
<organism evidence="3 4">
    <name type="scientific">Candidatus Woykebacteria bacterium RBG_19FT_COMBO_43_10</name>
    <dbReference type="NCBI Taxonomy" id="1802598"/>
    <lineage>
        <taxon>Bacteria</taxon>
        <taxon>Candidatus Woykeibacteriota</taxon>
    </lineage>
</organism>
<accession>A0A1G1WIR5</accession>
<feature type="signal peptide" evidence="2">
    <location>
        <begin position="1"/>
        <end position="25"/>
    </location>
</feature>
<proteinExistence type="predicted"/>
<evidence type="ECO:0000313" key="3">
    <source>
        <dbReference type="EMBL" id="OGY27300.1"/>
    </source>
</evidence>
<feature type="chain" id="PRO_5009581219" evidence="2">
    <location>
        <begin position="26"/>
        <end position="278"/>
    </location>
</feature>
<reference evidence="3 4" key="1">
    <citation type="journal article" date="2016" name="Nat. Commun.">
        <title>Thousands of microbial genomes shed light on interconnected biogeochemical processes in an aquifer system.</title>
        <authorList>
            <person name="Anantharaman K."/>
            <person name="Brown C.T."/>
            <person name="Hug L.A."/>
            <person name="Sharon I."/>
            <person name="Castelle C.J."/>
            <person name="Probst A.J."/>
            <person name="Thomas B.C."/>
            <person name="Singh A."/>
            <person name="Wilkins M.J."/>
            <person name="Karaoz U."/>
            <person name="Brodie E.L."/>
            <person name="Williams K.H."/>
            <person name="Hubbard S.S."/>
            <person name="Banfield J.F."/>
        </authorList>
    </citation>
    <scope>NUCLEOTIDE SEQUENCE [LARGE SCALE GENOMIC DNA]</scope>
</reference>
<keyword evidence="1" id="KW-1133">Transmembrane helix</keyword>
<feature type="transmembrane region" description="Helical" evidence="1">
    <location>
        <begin position="79"/>
        <end position="98"/>
    </location>
</feature>
<dbReference type="EMBL" id="MHCU01000041">
    <property type="protein sequence ID" value="OGY27300.1"/>
    <property type="molecule type" value="Genomic_DNA"/>
</dbReference>
<sequence length="278" mass="30705">MKNLLPKSLAVSIIFLQLFASSVHAHGGEEETAVETVTQTLEDSLRSNSIKIVVVASILILGFLVLTIFLKHLGERVKTVLFLGIVLPTLFTTVYLITSTISLNSASSSGGPVHWHADFEIWDCGQKLELTDPEGFSNRVGSATFHEHNDNRIHVEGVVVDKKEAALGRFFQFVGGELHNDGFQIPTNDGLIVRRNGDPCKGDRPGILQAFVYKTHGDTYRQEKLTDPTSYILSPYGNVPPGDCIVVEFDSKEKEKTDRLCDSYELKIKTSKGTFHGD</sequence>